<dbReference type="GO" id="GO:0016491">
    <property type="term" value="F:oxidoreductase activity"/>
    <property type="evidence" value="ECO:0007669"/>
    <property type="project" value="UniProtKB-KW"/>
</dbReference>
<dbReference type="PANTHER" id="PTHR43477">
    <property type="entry name" value="DIHYDROANTICAPSIN 7-DEHYDROGENASE"/>
    <property type="match status" value="1"/>
</dbReference>
<evidence type="ECO:0000313" key="3">
    <source>
        <dbReference type="EMBL" id="RKN79195.1"/>
    </source>
</evidence>
<comment type="caution">
    <text evidence="3">The sequence shown here is derived from an EMBL/GenBank/DDBJ whole genome shotgun (WGS) entry which is preliminary data.</text>
</comment>
<reference evidence="3 4" key="1">
    <citation type="journal article" date="2007" name="Int. J. Syst. Evol. Microbiol.">
        <title>Paenibacillus ginsengarvi sp. nov., isolated from soil from ginseng cultivation.</title>
        <authorList>
            <person name="Yoon M.H."/>
            <person name="Ten L.N."/>
            <person name="Im W.T."/>
        </authorList>
    </citation>
    <scope>NUCLEOTIDE SEQUENCE [LARGE SCALE GENOMIC DNA]</scope>
    <source>
        <strain evidence="3 4">KCTC 13059</strain>
    </source>
</reference>
<dbReference type="CDD" id="cd05233">
    <property type="entry name" value="SDR_c"/>
    <property type="match status" value="1"/>
</dbReference>
<dbReference type="Proteomes" id="UP000282311">
    <property type="component" value="Unassembled WGS sequence"/>
</dbReference>
<evidence type="ECO:0000256" key="1">
    <source>
        <dbReference type="ARBA" id="ARBA00006484"/>
    </source>
</evidence>
<dbReference type="InterPro" id="IPR036291">
    <property type="entry name" value="NAD(P)-bd_dom_sf"/>
</dbReference>
<keyword evidence="2" id="KW-0560">Oxidoreductase</keyword>
<dbReference type="PRINTS" id="PR00081">
    <property type="entry name" value="GDHRDH"/>
</dbReference>
<sequence length="260" mass="27354">MYNEEAVTKVVGNRLANKISVVTGAGSGIGAGIARRFAEEGAFVVLADLNEEAAHAVGRDIAAAGGSCEAYGTDVSSESEIAELFRQVEKRHGRMHILSTNAYWAAAKNAEFTTLEEWNRCMAVTLTAPFLCSKHAIPLLRKAGGGSIVHTSSVGAIVAFRDNASYMTAKAGIVQLCKSIAVDFAADGIRCNAICPGIIDTPSTRADDTEELRQLRMSKTLAGRYGTPDDIASAAVFLAGDESGFVTGTSMLVDSGWSII</sequence>
<organism evidence="3 4">
    <name type="scientific">Paenibacillus ginsengarvi</name>
    <dbReference type="NCBI Taxonomy" id="400777"/>
    <lineage>
        <taxon>Bacteria</taxon>
        <taxon>Bacillati</taxon>
        <taxon>Bacillota</taxon>
        <taxon>Bacilli</taxon>
        <taxon>Bacillales</taxon>
        <taxon>Paenibacillaceae</taxon>
        <taxon>Paenibacillus</taxon>
    </lineage>
</organism>
<dbReference type="FunFam" id="3.40.50.720:FF:000084">
    <property type="entry name" value="Short-chain dehydrogenase reductase"/>
    <property type="match status" value="1"/>
</dbReference>
<dbReference type="GO" id="GO:0008206">
    <property type="term" value="P:bile acid metabolic process"/>
    <property type="evidence" value="ECO:0007669"/>
    <property type="project" value="UniProtKB-ARBA"/>
</dbReference>
<evidence type="ECO:0000256" key="2">
    <source>
        <dbReference type="ARBA" id="ARBA00023002"/>
    </source>
</evidence>
<dbReference type="SUPFAM" id="SSF51735">
    <property type="entry name" value="NAD(P)-binding Rossmann-fold domains"/>
    <property type="match status" value="1"/>
</dbReference>
<evidence type="ECO:0000313" key="4">
    <source>
        <dbReference type="Proteomes" id="UP000282311"/>
    </source>
</evidence>
<dbReference type="EMBL" id="RBAH01000016">
    <property type="protein sequence ID" value="RKN79195.1"/>
    <property type="molecule type" value="Genomic_DNA"/>
</dbReference>
<dbReference type="InterPro" id="IPR051122">
    <property type="entry name" value="SDR_DHRS6-like"/>
</dbReference>
<dbReference type="PANTHER" id="PTHR43477:SF1">
    <property type="entry name" value="DIHYDROANTICAPSIN 7-DEHYDROGENASE"/>
    <property type="match status" value="1"/>
</dbReference>
<gene>
    <name evidence="3" type="ORF">D7M11_21170</name>
</gene>
<proteinExistence type="inferred from homology"/>
<protein>
    <submittedName>
        <fullName evidence="3">SDR family oxidoreductase</fullName>
    </submittedName>
</protein>
<dbReference type="Gene3D" id="3.40.50.720">
    <property type="entry name" value="NAD(P)-binding Rossmann-like Domain"/>
    <property type="match status" value="1"/>
</dbReference>
<dbReference type="Pfam" id="PF13561">
    <property type="entry name" value="adh_short_C2"/>
    <property type="match status" value="1"/>
</dbReference>
<keyword evidence="4" id="KW-1185">Reference proteome</keyword>
<comment type="similarity">
    <text evidence="1">Belongs to the short-chain dehydrogenases/reductases (SDR) family.</text>
</comment>
<dbReference type="InterPro" id="IPR002347">
    <property type="entry name" value="SDR_fam"/>
</dbReference>
<name>A0A3B0C068_9BACL</name>
<accession>A0A3B0C068</accession>
<dbReference type="AlphaFoldDB" id="A0A3B0C068"/>